<dbReference type="Gene3D" id="2.60.120.200">
    <property type="match status" value="3"/>
</dbReference>
<proteinExistence type="predicted"/>
<dbReference type="SMART" id="SM00560">
    <property type="entry name" value="LamGL"/>
    <property type="match status" value="1"/>
</dbReference>
<sequence length="2364" mass="251651">MLFVTQCGVLVPLIAGGTVFRRRQEIATRRVTQARGRVSGSESLTVLPQEGTFQAEVTDIRRADDRIGGVEASRASGRSVRKYVFSTRTRSHVSGMRFLAGAWLFMYFPGRKRSSVMDDKNLLRVYSDREYISTTMVRHAGMVVAFALSADRRIYYSVLGLDQADRARGALDAAYWNAEPGLLPFPTELVDVSADVPVPEVMPVVKKRGGAEVLASETLLAGENDPFLSTTARLTSAFPIQVLSDGRHILLFRQSIAADEGDAVYATTGGGADLKGTDDILVGRTRDALTDASLLCDRFVLVGSELKPVVEVRYQRSRSKVAPASGGDTLGTRDMEGKLFFEPTLKLSFVGTLSEGMLSVLLLPTAVAGSSRWQIFTGDAETGAISSYNLEQSTDGLFNVKGTQLYTSPDPKFAASVLERAPGIDSHTGQPLVPVRPSRDRAGTALRFEGDTSGPVIAGEADTAVPAGPYTLEAWIKPASPKGIIVGRTDADGADTPVQLSLNADGKLVFTHGAQTLTSATAVPMKVYTHVAAVFDGSQMRLFLDGAPAGTHATTTGVEVTAKLLVGKRHVSGPTADPFTGEIDEVRVWNLARTDFTGRAQRLAGTEPGLFAYFPFDEGAGAEVRDRSANRFAGSLEAGPVWTSSDAPLYDGPGVVRHTFSIAGRKVVAGLTATMYYQQESMATGYATTAAPEKRQARVLLACATSGPPPEGQPTGRHYVATVDFALSQEGKLATPPGVVDLSWLGRPNPTEDEDRRAEAEAAVTAARGQLYNDQALAQKLPGIIARLDAIHDEVYGGVPGFTLHDLNENIKGPARDWGGHRQRERDLLAEAAGLEGRKAEGQAARSRLGSDQATFQAARNALAILSGGLMGAAEAVLPMPTVHTDRSGLTVLGALLSFAWTTHAPALLDSSTGDVALYFRGGKNEFFSAYYSTTIHPAAKQIVLADQKALRLTSRDTAANLADFAVTVSADGPGRCAVVVTQGAATETFTAAPDQADLLAAVLNGSTRGTDLGVVVAVKDKTVTLAEPPATSPEPGSAIMVGEQSRTVATAPTGSAQITLTTGNLTAGPGAQVRTAVYDYTHATSTVPGMSAARGSLLVSAHAESATSLVPAGTAEDLSEPLAPRWHGDAPGRAFSFDAADAQRLEMRRRATVDDLAPTGDLSLEAWAYPTFVDGPTQIVQAELSSADYRLGLDKATLPTGEAGYVIVAEVDRQAARGSEAFPLSEWGHLAMSFEQSWAMGMDGTAYLDAGGPGGLDIVDDLTIEAFVKLDSLDVTHGLVGKGALGAGTHQAVPYSLYVAPGGVLTFAFESGSGGTDQLQVCPSALTLSKNVFYKVAVTRRNPTTPDGPMEIRFYVVPPDASRLPSSHSYNCAKPVGNDAPVELGRHHVGKNSYGLRGALSEVRIWNVAREPDQIGAPITEKATGLAAWWTFPEFEGSQTADRCGSYPATLHHVERVPTPDPAGNRFTFYRNGTATPATVSAAPARPRVADPRPTDRWSGGLDITGGSQPRFRPRFNLAASEKPDGSFHEAFTGNLDEIRVWRTIRTQEQVLDNMFGRIRGDRRDLIAYYPFDLDDTVAGADVSDAGLGGHHLTQSSAPPAIVLSNAPISTDSAQVRSALAGIGTAFHASIAHTPAATEYGDIQEIAHGGLIGVMKRAYTYIRDTSWVLSTGFKVGELTTTWVGQAQFDPQLIGYIEGAPPVPSENLIAGAADDYAGASSIAFVQADNVVNALSSHKNTSVDASLKMTFSSTVKDDTWTVSAPLGVGIAKPAGSVELDMGASVELKFSNSWSHDTKVSQGANTTRTSKVELTGGWEGTDTSRQANPVAGQRWVPANTGFAVVQSETADLYALRLAHSGALVAYRMLPSPDIPRDWNLIPFPINPRYTKQGTLDGIIGYGEHGTAKEPGPFADPDFPNAATGVRGEFSYYRPAEAYRIKKRIQREQQQLQGFYDSVSTETHVPDPTHGQAAKVLNGMMGGTGAEVTQGGNPEAGRAAVRAASRRNIVNTYVWTAAGGFFAETTGTTDQVTETTAGSFTFNATRGGHFSLGFEAFGQGLKFGVEASMGAGYSVTRTKSKEATRTFSLDVHCAPGRRLQKHDGDTPLFDIDGRPALVPGRVDAYRFMSLYLDTTTDNFEDFYGKVIDPEWLDRSSDPNAQALKAARQAERKPPCWRIMHRVTFVSRVLSTTPAAHPSLEQAMATQKIISPYALIKKLEPYLGASTADPTALTAATRTAITERFPAFIPYLNNITALLISYYEATGAPAAPSSTLATDTPTIAKGTFFTVRYSTAPDTRSAKNWIGLYPASKRPSEQEAIDWKYAPDASGTITLTTGTVPGPGSYRAWYLHDNGYIALTDPLTVTVT</sequence>
<keyword evidence="1" id="KW-0732">Signal</keyword>
<name>A0A5M3W526_9ACTN</name>
<dbReference type="Pfam" id="PF13385">
    <property type="entry name" value="Laminin_G_3"/>
    <property type="match status" value="2"/>
</dbReference>
<evidence type="ECO:0000313" key="6">
    <source>
        <dbReference type="Proteomes" id="UP000334990"/>
    </source>
</evidence>
<evidence type="ECO:0000256" key="1">
    <source>
        <dbReference type="ARBA" id="ARBA00022729"/>
    </source>
</evidence>
<accession>A0A5M3W526</accession>
<evidence type="ECO:0000259" key="4">
    <source>
        <dbReference type="SMART" id="SM00560"/>
    </source>
</evidence>
<dbReference type="EMBL" id="BLAD01000058">
    <property type="protein sequence ID" value="GES02363.1"/>
    <property type="molecule type" value="Genomic_DNA"/>
</dbReference>
<dbReference type="InterPro" id="IPR006558">
    <property type="entry name" value="LamG-like"/>
</dbReference>
<organism evidence="5 6">
    <name type="scientific">Acrocarpospora corrugata</name>
    <dbReference type="NCBI Taxonomy" id="35763"/>
    <lineage>
        <taxon>Bacteria</taxon>
        <taxon>Bacillati</taxon>
        <taxon>Actinomycetota</taxon>
        <taxon>Actinomycetes</taxon>
        <taxon>Streptosporangiales</taxon>
        <taxon>Streptosporangiaceae</taxon>
        <taxon>Acrocarpospora</taxon>
    </lineage>
</organism>
<reference evidence="5 6" key="1">
    <citation type="submission" date="2019-10" db="EMBL/GenBank/DDBJ databases">
        <title>Whole genome shotgun sequence of Acrocarpospora corrugata NBRC 13972.</title>
        <authorList>
            <person name="Ichikawa N."/>
            <person name="Kimura A."/>
            <person name="Kitahashi Y."/>
            <person name="Komaki H."/>
            <person name="Oguchi A."/>
        </authorList>
    </citation>
    <scope>NUCLEOTIDE SEQUENCE [LARGE SCALE GENOMIC DNA]</scope>
    <source>
        <strain evidence="5 6">NBRC 13972</strain>
    </source>
</reference>
<evidence type="ECO:0000256" key="2">
    <source>
        <dbReference type="ARBA" id="ARBA00023157"/>
    </source>
</evidence>
<dbReference type="Proteomes" id="UP000334990">
    <property type="component" value="Unassembled WGS sequence"/>
</dbReference>
<keyword evidence="2" id="KW-1015">Disulfide bond</keyword>
<comment type="caution">
    <text evidence="5">The sequence shown here is derived from an EMBL/GenBank/DDBJ whole genome shotgun (WGS) entry which is preliminary data.</text>
</comment>
<dbReference type="SUPFAM" id="SSF49899">
    <property type="entry name" value="Concanavalin A-like lectins/glucanases"/>
    <property type="match status" value="3"/>
</dbReference>
<feature type="domain" description="LamG-like jellyroll fold" evidence="4">
    <location>
        <begin position="468"/>
        <end position="596"/>
    </location>
</feature>
<dbReference type="InterPro" id="IPR013320">
    <property type="entry name" value="ConA-like_dom_sf"/>
</dbReference>
<evidence type="ECO:0000256" key="3">
    <source>
        <dbReference type="SAM" id="MobiDB-lite"/>
    </source>
</evidence>
<evidence type="ECO:0000313" key="5">
    <source>
        <dbReference type="EMBL" id="GES02363.1"/>
    </source>
</evidence>
<feature type="compositionally biased region" description="Low complexity" evidence="3">
    <location>
        <begin position="1479"/>
        <end position="1488"/>
    </location>
</feature>
<keyword evidence="6" id="KW-1185">Reference proteome</keyword>
<feature type="region of interest" description="Disordered" evidence="3">
    <location>
        <begin position="1479"/>
        <end position="1507"/>
    </location>
</feature>
<protein>
    <recommendedName>
        <fullName evidence="4">LamG-like jellyroll fold domain-containing protein</fullName>
    </recommendedName>
</protein>
<gene>
    <name evidence="5" type="ORF">Acor_44290</name>
</gene>